<dbReference type="EMBL" id="CP065938">
    <property type="protein sequence ID" value="UWX05904.1"/>
    <property type="molecule type" value="Genomic_DNA"/>
</dbReference>
<reference evidence="1" key="1">
    <citation type="submission" date="2020-12" db="EMBL/GenBank/DDBJ databases">
        <title>Taurinivorans muris gen. nov., sp. nov., fundamental and realized metabolic niche of a ubiquitous sulfidogenic bacterium in the murine intestine.</title>
        <authorList>
            <person name="Ye H."/>
            <person name="Hanson B.T."/>
            <person name="Loy A."/>
        </authorList>
    </citation>
    <scope>NUCLEOTIDE SEQUENCE</scope>
    <source>
        <strain evidence="1">LT0009</strain>
    </source>
</reference>
<sequence length="536" mass="60570">MNKKILSGLAVLLVILAGGYFYTKKINSQIEEIAEQTLADYNIKHSAIKYNCLNKTLMIKDIAFPYDSKNIKIDNTAEEILIKGVNADSFKKDTDEAMLLCKELIFKTVKSTVYAYDNEELETTTKKISIKKPVLNLQKLISLHATMPYSEEYFQNILNIRHDGIVFDNINMQAFKDSENNMSFAIDTIEFPAFRENNFDIFYKNINIASSPIDIKAAEIALQNITLPTAEYLATLSKTVIRLNELERYLDYANDSLSLLEYEELSEMLLSQLSYQDSTPLMSNIKIADIAFSFNEIDEVAETPITIKELAYAINENDKTLIINSELEQLTIANNFLQHVVTPKSLELFKQKFTNGMIISLGHNAEYTKETGRYTQDTKLSVDKLADLTAKTAGFVLNKDKSVFLSNYNTFLSGLTEYDLDKILNTVTLKNLQVSYADTGFIDFAFKIAAQETGMPADKVKEQALATLEMEKNTIADIEERTTFDNDVIKVIDTLMETINNTGKFLIGITFDDELTLNELINATDAPAYTLEVNAK</sequence>
<keyword evidence="2" id="KW-1185">Reference proteome</keyword>
<dbReference type="Proteomes" id="UP001058120">
    <property type="component" value="Chromosome"/>
</dbReference>
<dbReference type="RefSeq" id="WP_334315496.1">
    <property type="nucleotide sequence ID" value="NZ_CP065938.1"/>
</dbReference>
<evidence type="ECO:0000313" key="1">
    <source>
        <dbReference type="EMBL" id="UWX05904.1"/>
    </source>
</evidence>
<evidence type="ECO:0008006" key="3">
    <source>
        <dbReference type="Google" id="ProtNLM"/>
    </source>
</evidence>
<gene>
    <name evidence="1" type="ORF">JBF11_00815</name>
</gene>
<name>A0ABY5Y2V5_9BACT</name>
<accession>A0ABY5Y2V5</accession>
<organism evidence="1 2">
    <name type="scientific">Taurinivorans muris</name>
    <dbReference type="NCBI Taxonomy" id="2787751"/>
    <lineage>
        <taxon>Bacteria</taxon>
        <taxon>Pseudomonadati</taxon>
        <taxon>Thermodesulfobacteriota</taxon>
        <taxon>Desulfovibrionia</taxon>
        <taxon>Desulfovibrionales</taxon>
        <taxon>Desulfovibrionaceae</taxon>
        <taxon>Taurinivorans</taxon>
    </lineage>
</organism>
<protein>
    <recommendedName>
        <fullName evidence="3">DUF945 domain-containing protein</fullName>
    </recommendedName>
</protein>
<proteinExistence type="predicted"/>
<evidence type="ECO:0000313" key="2">
    <source>
        <dbReference type="Proteomes" id="UP001058120"/>
    </source>
</evidence>